<dbReference type="Proteomes" id="UP000245133">
    <property type="component" value="Unassembled WGS sequence"/>
</dbReference>
<evidence type="ECO:0000259" key="2">
    <source>
        <dbReference type="PROSITE" id="PS50076"/>
    </source>
</evidence>
<dbReference type="PRINTS" id="PR00625">
    <property type="entry name" value="JDOMAIN"/>
</dbReference>
<name>A0A2P2DX39_9LEPT</name>
<feature type="transmembrane region" description="Helical" evidence="1">
    <location>
        <begin position="130"/>
        <end position="150"/>
    </location>
</feature>
<evidence type="ECO:0000256" key="1">
    <source>
        <dbReference type="SAM" id="Phobius"/>
    </source>
</evidence>
<dbReference type="AlphaFoldDB" id="A0A2P2DX39"/>
<dbReference type="Pfam" id="PF00226">
    <property type="entry name" value="DnaJ"/>
    <property type="match status" value="1"/>
</dbReference>
<dbReference type="InterPro" id="IPR036869">
    <property type="entry name" value="J_dom_sf"/>
</dbReference>
<proteinExistence type="predicted"/>
<keyword evidence="1" id="KW-0472">Membrane</keyword>
<dbReference type="PROSITE" id="PS50076">
    <property type="entry name" value="DNAJ_2"/>
    <property type="match status" value="1"/>
</dbReference>
<dbReference type="RefSeq" id="WP_108973766.1">
    <property type="nucleotide sequence ID" value="NZ_BFBB01000002.1"/>
</dbReference>
<reference evidence="3 4" key="1">
    <citation type="submission" date="2018-02" db="EMBL/GenBank/DDBJ databases">
        <title>Novel Leptospira species isolated from soil and water in Japan.</title>
        <authorList>
            <person name="Nakao R."/>
            <person name="Masuzawa T."/>
        </authorList>
    </citation>
    <scope>NUCLEOTIDE SEQUENCE [LARGE SCALE GENOMIC DNA]</scope>
    <source>
        <strain evidence="3 4">YH101</strain>
    </source>
</reference>
<accession>A0A2P2DX39</accession>
<evidence type="ECO:0000313" key="3">
    <source>
        <dbReference type="EMBL" id="GBF49204.1"/>
    </source>
</evidence>
<dbReference type="InterPro" id="IPR001623">
    <property type="entry name" value="DnaJ_domain"/>
</dbReference>
<gene>
    <name evidence="3" type="ORF">LPTSP4_07140</name>
</gene>
<sequence>MSLVRKENYYETLGLQRNASTLEIVESFERSKTFWEQLKSEHLTVAEEKIFEITNAYSTLIDPVKRNLYNETLDYEFVLLDGKPIDEDMEFAYVNYQQNQRKSYPEVLKEFQLFKKGLGQMLWLLKMTTAYFLFSLFLYSCIVLVLTFLWEQKEWEDSPIFIPSYMTITWIIYAILRKYYLIPKSKTKHNIPNQGID</sequence>
<feature type="domain" description="J" evidence="2">
    <location>
        <begin position="8"/>
        <end position="73"/>
    </location>
</feature>
<dbReference type="Gene3D" id="1.10.287.110">
    <property type="entry name" value="DnaJ domain"/>
    <property type="match status" value="1"/>
</dbReference>
<dbReference type="EMBL" id="BFBB01000002">
    <property type="protein sequence ID" value="GBF49204.1"/>
    <property type="molecule type" value="Genomic_DNA"/>
</dbReference>
<comment type="caution">
    <text evidence="3">The sequence shown here is derived from an EMBL/GenBank/DDBJ whole genome shotgun (WGS) entry which is preliminary data.</text>
</comment>
<dbReference type="OrthoDB" id="326457at2"/>
<evidence type="ECO:0000313" key="4">
    <source>
        <dbReference type="Proteomes" id="UP000245133"/>
    </source>
</evidence>
<keyword evidence="4" id="KW-1185">Reference proteome</keyword>
<dbReference type="SUPFAM" id="SSF46565">
    <property type="entry name" value="Chaperone J-domain"/>
    <property type="match status" value="1"/>
</dbReference>
<organism evidence="3 4">
    <name type="scientific">Leptospira ryugenii</name>
    <dbReference type="NCBI Taxonomy" id="1917863"/>
    <lineage>
        <taxon>Bacteria</taxon>
        <taxon>Pseudomonadati</taxon>
        <taxon>Spirochaetota</taxon>
        <taxon>Spirochaetia</taxon>
        <taxon>Leptospirales</taxon>
        <taxon>Leptospiraceae</taxon>
        <taxon>Leptospira</taxon>
    </lineage>
</organism>
<protein>
    <submittedName>
        <fullName evidence="3">Putative chaperone protein DnaJ</fullName>
    </submittedName>
</protein>
<keyword evidence="1" id="KW-0812">Transmembrane</keyword>
<feature type="transmembrane region" description="Helical" evidence="1">
    <location>
        <begin position="162"/>
        <end position="180"/>
    </location>
</feature>
<keyword evidence="1" id="KW-1133">Transmembrane helix</keyword>